<protein>
    <submittedName>
        <fullName evidence="2">Uncharacterized protein</fullName>
    </submittedName>
</protein>
<evidence type="ECO:0000313" key="3">
    <source>
        <dbReference type="Proteomes" id="UP000095209"/>
    </source>
</evidence>
<evidence type="ECO:0000313" key="2">
    <source>
        <dbReference type="EMBL" id="OEH91108.1"/>
    </source>
</evidence>
<name>A0A1E5LAJ4_9BACI</name>
<gene>
    <name evidence="2" type="ORF">BFG57_06980</name>
</gene>
<dbReference type="Proteomes" id="UP000095209">
    <property type="component" value="Unassembled WGS sequence"/>
</dbReference>
<dbReference type="AlphaFoldDB" id="A0A1E5LAJ4"/>
<dbReference type="OrthoDB" id="2972447at2"/>
<keyword evidence="1" id="KW-1133">Transmembrane helix</keyword>
<proteinExistence type="predicted"/>
<organism evidence="2 3">
    <name type="scientific">Bacillus solimangrovi</name>
    <dbReference type="NCBI Taxonomy" id="1305675"/>
    <lineage>
        <taxon>Bacteria</taxon>
        <taxon>Bacillati</taxon>
        <taxon>Bacillota</taxon>
        <taxon>Bacilli</taxon>
        <taxon>Bacillales</taxon>
        <taxon>Bacillaceae</taxon>
        <taxon>Bacillus</taxon>
    </lineage>
</organism>
<feature type="transmembrane region" description="Helical" evidence="1">
    <location>
        <begin position="59"/>
        <end position="83"/>
    </location>
</feature>
<dbReference type="RefSeq" id="WP_069718875.1">
    <property type="nucleotide sequence ID" value="NZ_MJEH01000064.1"/>
</dbReference>
<keyword evidence="3" id="KW-1185">Reference proteome</keyword>
<reference evidence="2 3" key="1">
    <citation type="submission" date="2016-08" db="EMBL/GenBank/DDBJ databases">
        <title>Genome of Bacillus solimangrovi GH2-4.</title>
        <authorList>
            <person name="Lim S."/>
            <person name="Kim B.-C."/>
        </authorList>
    </citation>
    <scope>NUCLEOTIDE SEQUENCE [LARGE SCALE GENOMIC DNA]</scope>
    <source>
        <strain evidence="2 3">GH2-4</strain>
    </source>
</reference>
<feature type="transmembrane region" description="Helical" evidence="1">
    <location>
        <begin position="7"/>
        <end position="25"/>
    </location>
</feature>
<sequence length="90" mass="10215">METLIKMYGFLIFTSALSLIGFFKLKSSVDNGTDDANQYLRSMGGSMDSESYRLIEESYILSNITMGGIILFVGLNFLCFGIYKFFKQFD</sequence>
<comment type="caution">
    <text evidence="2">The sequence shown here is derived from an EMBL/GenBank/DDBJ whole genome shotgun (WGS) entry which is preliminary data.</text>
</comment>
<evidence type="ECO:0000256" key="1">
    <source>
        <dbReference type="SAM" id="Phobius"/>
    </source>
</evidence>
<accession>A0A1E5LAJ4</accession>
<dbReference type="EMBL" id="MJEH01000064">
    <property type="protein sequence ID" value="OEH91108.1"/>
    <property type="molecule type" value="Genomic_DNA"/>
</dbReference>
<keyword evidence="1" id="KW-0472">Membrane</keyword>
<keyword evidence="1" id="KW-0812">Transmembrane</keyword>